<dbReference type="AlphaFoldDB" id="I2F5E1"/>
<keyword evidence="1" id="KW-0697">Rotamase</keyword>
<evidence type="ECO:0000313" key="6">
    <source>
        <dbReference type="Proteomes" id="UP000002881"/>
    </source>
</evidence>
<name>I2F5E1_9BACT</name>
<dbReference type="InterPro" id="IPR046357">
    <property type="entry name" value="PPIase_dom_sf"/>
</dbReference>
<dbReference type="SUPFAM" id="SSF109998">
    <property type="entry name" value="Triger factor/SurA peptide-binding domain-like"/>
    <property type="match status" value="1"/>
</dbReference>
<evidence type="ECO:0000313" key="5">
    <source>
        <dbReference type="EMBL" id="AFK07144.1"/>
    </source>
</evidence>
<evidence type="ECO:0000256" key="2">
    <source>
        <dbReference type="SAM" id="MobiDB-lite"/>
    </source>
</evidence>
<dbReference type="KEGG" id="mpg:Theba_1458"/>
<organism evidence="5 6">
    <name type="scientific">Mesotoga prima MesG1.Ag.4.2</name>
    <dbReference type="NCBI Taxonomy" id="660470"/>
    <lineage>
        <taxon>Bacteria</taxon>
        <taxon>Thermotogati</taxon>
        <taxon>Thermotogota</taxon>
        <taxon>Thermotogae</taxon>
        <taxon>Kosmotogales</taxon>
        <taxon>Kosmotogaceae</taxon>
        <taxon>Mesotoga</taxon>
    </lineage>
</organism>
<dbReference type="SUPFAM" id="SSF54534">
    <property type="entry name" value="FKBP-like"/>
    <property type="match status" value="1"/>
</dbReference>
<evidence type="ECO:0000256" key="3">
    <source>
        <dbReference type="SAM" id="Phobius"/>
    </source>
</evidence>
<accession>I2F5E1</accession>
<evidence type="ECO:0000259" key="4">
    <source>
        <dbReference type="PROSITE" id="PS50198"/>
    </source>
</evidence>
<dbReference type="Gene3D" id="3.10.50.40">
    <property type="match status" value="1"/>
</dbReference>
<feature type="domain" description="PpiC" evidence="4">
    <location>
        <begin position="222"/>
        <end position="313"/>
    </location>
</feature>
<dbReference type="InterPro" id="IPR027304">
    <property type="entry name" value="Trigger_fact/SurA_dom_sf"/>
</dbReference>
<dbReference type="EMBL" id="CP003532">
    <property type="protein sequence ID" value="AFK07144.1"/>
    <property type="molecule type" value="Genomic_DNA"/>
</dbReference>
<dbReference type="Pfam" id="PF00639">
    <property type="entry name" value="Rotamase"/>
    <property type="match status" value="1"/>
</dbReference>
<evidence type="ECO:0000256" key="1">
    <source>
        <dbReference type="PROSITE-ProRule" id="PRU00278"/>
    </source>
</evidence>
<proteinExistence type="predicted"/>
<dbReference type="PANTHER" id="PTHR47245:SF2">
    <property type="entry name" value="PEPTIDYL-PROLYL CIS-TRANS ISOMERASE HP_0175-RELATED"/>
    <property type="match status" value="1"/>
</dbReference>
<dbReference type="InterPro" id="IPR000297">
    <property type="entry name" value="PPIase_PpiC"/>
</dbReference>
<dbReference type="Proteomes" id="UP000002881">
    <property type="component" value="Chromosome"/>
</dbReference>
<dbReference type="eggNOG" id="COG0760">
    <property type="taxonomic scope" value="Bacteria"/>
</dbReference>
<keyword evidence="6" id="KW-1185">Reference proteome</keyword>
<dbReference type="InterPro" id="IPR050245">
    <property type="entry name" value="PrsA_foldase"/>
</dbReference>
<protein>
    <submittedName>
        <fullName evidence="5">Parvulin-like peptidyl-prolyl isomerase</fullName>
    </submittedName>
</protein>
<dbReference type="GeneID" id="87107262"/>
<gene>
    <name evidence="5" type="ORF">Theba_1458</name>
</gene>
<keyword evidence="3" id="KW-1133">Transmembrane helix</keyword>
<sequence precursor="true">MPNRKSRGNSNFMKSVQRPIVWAVAILFGVGIVWWSVAQYLGGSSQGNEQGTGTEISFTETVGGLTKDGTPLSNSDYWITYSEYETSVRDTLTNLRSQGYNLDPYFETENYPSEMGIRYDLFKSLIDQKTLLFYATENGVLPTAEQVDAETNRIVDEYVADEETKSAIIYQYGSVDAFSELVRDYVVTQMLATNVTQKAIPDMEERFENYVNENMEDLKINYEKVDANHILVSDEASAVEIKSMIDSGEISFTDAATQFSIDTDTAINGGALGEFGRGQMVQEFEDASFDATPGLVIGPVESQFGYHLIRVNSKTTFDTFEEFASTSAYQTELGRFENEEFNKWIADYRQQNNLSYTINDPDLQMYARYDEAISDPEKSSALLEELEKDYFDESGNLLIGDSYLPVVFYTELAENEITKLRNQIFDLEDLQDLLLTLPSTATSLTIDEIDSRLETIPSTDTEARSVLTDAKRAKEYMSEFNVETPEEIEEALTEKRSLLDSKNLRFENSVRYLYSVMPNSARVINYMYQIDGDNPEVVYMYNETSYNTNIRPLLESPELLDSYLEYYGQYFGAQARSLLLDSPIQGIESDLNQKVINSTEAATDLKMSALYLLVDIYEKMANMEQNEQLTQIYLLSEKHYLEKLAELYPEDETIRSLIETIKFQISELNAQNNVDAIPTADATSTETSTETLIDTEIGTGELEVPLGNDEHSSIGDVDLDVNFDSEGATETVN</sequence>
<dbReference type="GO" id="GO:0003755">
    <property type="term" value="F:peptidyl-prolyl cis-trans isomerase activity"/>
    <property type="evidence" value="ECO:0007669"/>
    <property type="project" value="UniProtKB-KW"/>
</dbReference>
<reference evidence="5 6" key="1">
    <citation type="journal article" date="2012" name="Genome Biol. Evol.">
        <title>Genome Sequence of the Mesophilic Thermotogales Bacterium Mesotoga prima MesG1.Ag.4.2 Reveals the Largest Thermotogales Genome To Date.</title>
        <authorList>
            <person name="Zhaxybayeva O."/>
            <person name="Swithers K.S."/>
            <person name="Foght J."/>
            <person name="Green A.G."/>
            <person name="Bruce D."/>
            <person name="Detter C."/>
            <person name="Han S."/>
            <person name="Teshima H."/>
            <person name="Han J."/>
            <person name="Woyke T."/>
            <person name="Pitluck S."/>
            <person name="Nolan M."/>
            <person name="Ivanova N."/>
            <person name="Pati A."/>
            <person name="Land M.L."/>
            <person name="Dlutek M."/>
            <person name="Doolittle W.F."/>
            <person name="Noll K.M."/>
            <person name="Nesbo C.L."/>
        </authorList>
    </citation>
    <scope>NUCLEOTIDE SEQUENCE [LARGE SCALE GENOMIC DNA]</scope>
    <source>
        <strain evidence="6">mesG1.Ag.4.2</strain>
    </source>
</reference>
<dbReference type="PANTHER" id="PTHR47245">
    <property type="entry name" value="PEPTIDYLPROLYL ISOMERASE"/>
    <property type="match status" value="1"/>
</dbReference>
<dbReference type="PROSITE" id="PS50198">
    <property type="entry name" value="PPIC_PPIASE_2"/>
    <property type="match status" value="1"/>
</dbReference>
<dbReference type="STRING" id="660470.Theba_1458"/>
<dbReference type="RefSeq" id="WP_014731080.1">
    <property type="nucleotide sequence ID" value="NC_017934.1"/>
</dbReference>
<keyword evidence="3" id="KW-0472">Membrane</keyword>
<keyword evidence="3" id="KW-0812">Transmembrane</keyword>
<feature type="region of interest" description="Disordered" evidence="2">
    <location>
        <begin position="711"/>
        <end position="733"/>
    </location>
</feature>
<dbReference type="HOGENOM" id="CLU_030639_0_0_0"/>
<keyword evidence="1 5" id="KW-0413">Isomerase</keyword>
<feature type="transmembrane region" description="Helical" evidence="3">
    <location>
        <begin position="20"/>
        <end position="37"/>
    </location>
</feature>